<keyword evidence="3 5" id="KW-0238">DNA-binding</keyword>
<evidence type="ECO:0000256" key="5">
    <source>
        <dbReference type="PROSITE-ProRule" id="PRU01248"/>
    </source>
</evidence>
<feature type="domain" description="Core-binding (CB)" evidence="7">
    <location>
        <begin position="85"/>
        <end position="169"/>
    </location>
</feature>
<proteinExistence type="inferred from homology"/>
<evidence type="ECO:0000259" key="7">
    <source>
        <dbReference type="PROSITE" id="PS51900"/>
    </source>
</evidence>
<dbReference type="AlphaFoldDB" id="A0A1F6G5T6"/>
<evidence type="ECO:0000256" key="3">
    <source>
        <dbReference type="ARBA" id="ARBA00023125"/>
    </source>
</evidence>
<keyword evidence="2" id="KW-0229">DNA integration</keyword>
<evidence type="ECO:0000313" key="9">
    <source>
        <dbReference type="Proteomes" id="UP000178449"/>
    </source>
</evidence>
<comment type="caution">
    <text evidence="8">The sequence shown here is derived from an EMBL/GenBank/DDBJ whole genome shotgun (WGS) entry which is preliminary data.</text>
</comment>
<dbReference type="InterPro" id="IPR013762">
    <property type="entry name" value="Integrase-like_cat_sf"/>
</dbReference>
<dbReference type="STRING" id="1817772.A2527_14745"/>
<feature type="domain" description="Tyr recombinase" evidence="6">
    <location>
        <begin position="193"/>
        <end position="416"/>
    </location>
</feature>
<dbReference type="EMBL" id="MFNE01000050">
    <property type="protein sequence ID" value="OGG93432.1"/>
    <property type="molecule type" value="Genomic_DNA"/>
</dbReference>
<comment type="similarity">
    <text evidence="1">Belongs to the 'phage' integrase family.</text>
</comment>
<name>A0A1F6G5T6_9PROT</name>
<evidence type="ECO:0000259" key="6">
    <source>
        <dbReference type="PROSITE" id="PS51898"/>
    </source>
</evidence>
<dbReference type="InterPro" id="IPR002104">
    <property type="entry name" value="Integrase_catalytic"/>
</dbReference>
<dbReference type="GO" id="GO:0003677">
    <property type="term" value="F:DNA binding"/>
    <property type="evidence" value="ECO:0007669"/>
    <property type="project" value="UniProtKB-UniRule"/>
</dbReference>
<dbReference type="InterPro" id="IPR011010">
    <property type="entry name" value="DNA_brk_join_enz"/>
</dbReference>
<dbReference type="PROSITE" id="PS51900">
    <property type="entry name" value="CB"/>
    <property type="match status" value="1"/>
</dbReference>
<protein>
    <recommendedName>
        <fullName evidence="10">Core-binding (CB) domain-containing protein</fullName>
    </recommendedName>
</protein>
<keyword evidence="4" id="KW-0233">DNA recombination</keyword>
<dbReference type="SUPFAM" id="SSF56349">
    <property type="entry name" value="DNA breaking-rejoining enzymes"/>
    <property type="match status" value="1"/>
</dbReference>
<dbReference type="PANTHER" id="PTHR30349:SF41">
    <property type="entry name" value="INTEGRASE_RECOMBINASE PROTEIN MJ0367-RELATED"/>
    <property type="match status" value="1"/>
</dbReference>
<dbReference type="Gene3D" id="1.10.150.130">
    <property type="match status" value="1"/>
</dbReference>
<dbReference type="PROSITE" id="PS51898">
    <property type="entry name" value="TYR_RECOMBINASE"/>
    <property type="match status" value="1"/>
</dbReference>
<gene>
    <name evidence="8" type="ORF">A2527_14745</name>
</gene>
<dbReference type="InterPro" id="IPR044068">
    <property type="entry name" value="CB"/>
</dbReference>
<dbReference type="InterPro" id="IPR050090">
    <property type="entry name" value="Tyrosine_recombinase_XerCD"/>
</dbReference>
<evidence type="ECO:0008006" key="10">
    <source>
        <dbReference type="Google" id="ProtNLM"/>
    </source>
</evidence>
<dbReference type="Pfam" id="PF00589">
    <property type="entry name" value="Phage_integrase"/>
    <property type="match status" value="1"/>
</dbReference>
<dbReference type="InterPro" id="IPR010998">
    <property type="entry name" value="Integrase_recombinase_N"/>
</dbReference>
<evidence type="ECO:0000256" key="4">
    <source>
        <dbReference type="ARBA" id="ARBA00023172"/>
    </source>
</evidence>
<dbReference type="GO" id="GO:0015074">
    <property type="term" value="P:DNA integration"/>
    <property type="evidence" value="ECO:0007669"/>
    <property type="project" value="UniProtKB-KW"/>
</dbReference>
<dbReference type="Proteomes" id="UP000178449">
    <property type="component" value="Unassembled WGS sequence"/>
</dbReference>
<evidence type="ECO:0000256" key="1">
    <source>
        <dbReference type="ARBA" id="ARBA00008857"/>
    </source>
</evidence>
<organism evidence="8 9">
    <name type="scientific">Candidatus Lambdaproteobacteria bacterium RIFOXYD2_FULL_50_16</name>
    <dbReference type="NCBI Taxonomy" id="1817772"/>
    <lineage>
        <taxon>Bacteria</taxon>
        <taxon>Pseudomonadati</taxon>
        <taxon>Pseudomonadota</taxon>
        <taxon>Candidatus Lambdaproteobacteria</taxon>
    </lineage>
</organism>
<evidence type="ECO:0000256" key="2">
    <source>
        <dbReference type="ARBA" id="ARBA00022908"/>
    </source>
</evidence>
<dbReference type="Gene3D" id="1.10.443.10">
    <property type="entry name" value="Intergrase catalytic core"/>
    <property type="match status" value="1"/>
</dbReference>
<reference evidence="8 9" key="1">
    <citation type="journal article" date="2016" name="Nat. Commun.">
        <title>Thousands of microbial genomes shed light on interconnected biogeochemical processes in an aquifer system.</title>
        <authorList>
            <person name="Anantharaman K."/>
            <person name="Brown C.T."/>
            <person name="Hug L.A."/>
            <person name="Sharon I."/>
            <person name="Castelle C.J."/>
            <person name="Probst A.J."/>
            <person name="Thomas B.C."/>
            <person name="Singh A."/>
            <person name="Wilkins M.J."/>
            <person name="Karaoz U."/>
            <person name="Brodie E.L."/>
            <person name="Williams K.H."/>
            <person name="Hubbard S.S."/>
            <person name="Banfield J.F."/>
        </authorList>
    </citation>
    <scope>NUCLEOTIDE SEQUENCE [LARGE SCALE GENOMIC DNA]</scope>
</reference>
<evidence type="ECO:0000313" key="8">
    <source>
        <dbReference type="EMBL" id="OGG93432.1"/>
    </source>
</evidence>
<sequence length="434" mass="49008">MNVSDFNLGYQPKCSVYARKLKKGKTYYLKYYLPNGVRVRRPCHEQANMAQRLCALKERQLLLGEFDELDREHLGAAKAATPNRPTLEEALTLYLEATKSRKGPQSHAHDKSALRQYVAFFQGQGKIYADEVKAVDVQLLIGHLDQRGLAVATLHGAVRMVRKFYNFLIEDAELWEGKNPVPKKPLLPNRGSKVRNRLANNSEIERILAIDPEQLPNLAGQPVGAMIRFLVFTGARLGEVLHAEWSDFNLEQGTWTIQHKPHCPTRNGLGWSPKWNKSRKIELFPEALQLLKSLPRLPTVGLVPIRNAQGKITGHQAHQAEFVFPKQVARRDGKGNRQVTWARQDSLKHSWASIKKAAGVANLQIKDLRTYFNSVLRSRYGLSAKEAGAYLGNSAEINELHYTPLSTGEMSKKLQRLSLTEAMNLQMNLHQSGK</sequence>
<accession>A0A1F6G5T6</accession>
<dbReference type="PANTHER" id="PTHR30349">
    <property type="entry name" value="PHAGE INTEGRASE-RELATED"/>
    <property type="match status" value="1"/>
</dbReference>
<dbReference type="GO" id="GO:0006310">
    <property type="term" value="P:DNA recombination"/>
    <property type="evidence" value="ECO:0007669"/>
    <property type="project" value="UniProtKB-KW"/>
</dbReference>